<reference evidence="1" key="1">
    <citation type="submission" date="2022-07" db="EMBL/GenBank/DDBJ databases">
        <title>Phylogenomic reconstructions and comparative analyses of Kickxellomycotina fungi.</title>
        <authorList>
            <person name="Reynolds N.K."/>
            <person name="Stajich J.E."/>
            <person name="Barry K."/>
            <person name="Grigoriev I.V."/>
            <person name="Crous P."/>
            <person name="Smith M.E."/>
        </authorList>
    </citation>
    <scope>NUCLEOTIDE SEQUENCE</scope>
    <source>
        <strain evidence="1">BCRC 34297</strain>
    </source>
</reference>
<comment type="caution">
    <text evidence="1">The sequence shown here is derived from an EMBL/GenBank/DDBJ whole genome shotgun (WGS) entry which is preliminary data.</text>
</comment>
<dbReference type="OrthoDB" id="5529877at2759"/>
<dbReference type="Proteomes" id="UP001140011">
    <property type="component" value="Unassembled WGS sequence"/>
</dbReference>
<protein>
    <submittedName>
        <fullName evidence="1">Uncharacterized protein</fullName>
    </submittedName>
</protein>
<organism evidence="1 2">
    <name type="scientific">Coemansia pectinata</name>
    <dbReference type="NCBI Taxonomy" id="1052879"/>
    <lineage>
        <taxon>Eukaryota</taxon>
        <taxon>Fungi</taxon>
        <taxon>Fungi incertae sedis</taxon>
        <taxon>Zoopagomycota</taxon>
        <taxon>Kickxellomycotina</taxon>
        <taxon>Kickxellomycetes</taxon>
        <taxon>Kickxellales</taxon>
        <taxon>Kickxellaceae</taxon>
        <taxon>Coemansia</taxon>
    </lineage>
</organism>
<dbReference type="EMBL" id="JANBUH010000144">
    <property type="protein sequence ID" value="KAJ2754032.1"/>
    <property type="molecule type" value="Genomic_DNA"/>
</dbReference>
<keyword evidence="2" id="KW-1185">Reference proteome</keyword>
<dbReference type="SUPFAM" id="SSF52047">
    <property type="entry name" value="RNI-like"/>
    <property type="match status" value="1"/>
</dbReference>
<gene>
    <name evidence="1" type="ORF">GGI19_002701</name>
</gene>
<evidence type="ECO:0000313" key="2">
    <source>
        <dbReference type="Proteomes" id="UP001140011"/>
    </source>
</evidence>
<name>A0A9W8GWS3_9FUNG</name>
<dbReference type="AlphaFoldDB" id="A0A9W8GWS3"/>
<accession>A0A9W8GWS3</accession>
<evidence type="ECO:0000313" key="1">
    <source>
        <dbReference type="EMBL" id="KAJ2754032.1"/>
    </source>
</evidence>
<sequence>MDAIDYVARGTGIDPLTAEANIGAFVERIKQMAPLVDEIRVQPVDCDNMPSTSDQQFGDLASRLYQLAYRVKYSCFSYTADPIWLQQDVICNLSHISYTSASDVDSTYQFIQLARKNALTLQSLSIECERDTGILGLGQDADGNHETYPRLHTLYLRARPSHNELRRPVFYGAAPFPALRRLCINHNYPFDDDTFFRSNAATLEWLELQLDRLSASMLRKYKVFVPGSHPRLRRLRLGFTTDFASDLFTSPAETLQFVCNIGSGAAVREYGRTTHLANPATTFSSLGNYECIQVLSLPSLYAELWHVIALIKSLPLLSDLHTSLPSLGNLPRGVALDELPAYMVSTYAPMGRRFRCWHLDRGHFNNYSGTTTCVLLLALACPNFDYATPPTVQRELFMEMMEVDISSDLFKPYASRLRRLLFHGWDSKQD</sequence>
<proteinExistence type="predicted"/>